<dbReference type="Gene3D" id="6.10.340.10">
    <property type="match status" value="1"/>
</dbReference>
<keyword evidence="4 6" id="KW-0807">Transducer</keyword>
<feature type="domain" description="Methyl-accepting transducer" evidence="9">
    <location>
        <begin position="280"/>
        <end position="537"/>
    </location>
</feature>
<evidence type="ECO:0000256" key="3">
    <source>
        <dbReference type="ARBA" id="ARBA00023136"/>
    </source>
</evidence>
<dbReference type="SMART" id="SM00283">
    <property type="entry name" value="MA"/>
    <property type="match status" value="1"/>
</dbReference>
<dbReference type="RefSeq" id="WP_209402346.1">
    <property type="nucleotide sequence ID" value="NZ_JAGIYQ010000002.1"/>
</dbReference>
<dbReference type="CDD" id="cd06225">
    <property type="entry name" value="HAMP"/>
    <property type="match status" value="1"/>
</dbReference>
<evidence type="ECO:0000256" key="1">
    <source>
        <dbReference type="ARBA" id="ARBA00004236"/>
    </source>
</evidence>
<evidence type="ECO:0000313" key="11">
    <source>
        <dbReference type="EMBL" id="MBP0724124.1"/>
    </source>
</evidence>
<dbReference type="Pfam" id="PF00015">
    <property type="entry name" value="MCPsignal"/>
    <property type="match status" value="1"/>
</dbReference>
<evidence type="ECO:0000259" key="9">
    <source>
        <dbReference type="PROSITE" id="PS50111"/>
    </source>
</evidence>
<dbReference type="PANTHER" id="PTHR32089">
    <property type="entry name" value="METHYL-ACCEPTING CHEMOTAXIS PROTEIN MCPB"/>
    <property type="match status" value="1"/>
</dbReference>
<evidence type="ECO:0000256" key="6">
    <source>
        <dbReference type="PROSITE-ProRule" id="PRU00284"/>
    </source>
</evidence>
<dbReference type="GO" id="GO:0004888">
    <property type="term" value="F:transmembrane signaling receptor activity"/>
    <property type="evidence" value="ECO:0007669"/>
    <property type="project" value="InterPro"/>
</dbReference>
<keyword evidence="3 8" id="KW-0472">Membrane</keyword>
<dbReference type="AlphaFoldDB" id="A0A940NL13"/>
<feature type="compositionally biased region" description="Basic and acidic residues" evidence="7">
    <location>
        <begin position="596"/>
        <end position="606"/>
    </location>
</feature>
<reference evidence="11" key="1">
    <citation type="submission" date="2021-04" db="EMBL/GenBank/DDBJ databases">
        <title>Genome seq and assembly of Bacillus sp.</title>
        <authorList>
            <person name="Chhetri G."/>
        </authorList>
    </citation>
    <scope>NUCLEOTIDE SEQUENCE</scope>
    <source>
        <strain evidence="11">RG28</strain>
    </source>
</reference>
<name>A0A940NL13_9BACI</name>
<organism evidence="11 12">
    <name type="scientific">Gottfriedia endophytica</name>
    <dbReference type="NCBI Taxonomy" id="2820819"/>
    <lineage>
        <taxon>Bacteria</taxon>
        <taxon>Bacillati</taxon>
        <taxon>Bacillota</taxon>
        <taxon>Bacilli</taxon>
        <taxon>Bacillales</taxon>
        <taxon>Bacillaceae</taxon>
        <taxon>Gottfriedia</taxon>
    </lineage>
</organism>
<feature type="region of interest" description="Disordered" evidence="7">
    <location>
        <begin position="581"/>
        <end position="606"/>
    </location>
</feature>
<evidence type="ECO:0000256" key="2">
    <source>
        <dbReference type="ARBA" id="ARBA00022475"/>
    </source>
</evidence>
<comment type="subcellular location">
    <subcellularLocation>
        <location evidence="1">Cell membrane</location>
    </subcellularLocation>
</comment>
<dbReference type="PROSITE" id="PS50111">
    <property type="entry name" value="CHEMOTAXIS_TRANSDUC_2"/>
    <property type="match status" value="1"/>
</dbReference>
<keyword evidence="2" id="KW-1003">Cell membrane</keyword>
<keyword evidence="12" id="KW-1185">Reference proteome</keyword>
<dbReference type="SUPFAM" id="SSF58104">
    <property type="entry name" value="Methyl-accepting chemotaxis protein (MCP) signaling domain"/>
    <property type="match status" value="1"/>
</dbReference>
<dbReference type="InterPro" id="IPR004089">
    <property type="entry name" value="MCPsignal_dom"/>
</dbReference>
<dbReference type="InterPro" id="IPR004090">
    <property type="entry name" value="Chemotax_Me-accpt_rcpt"/>
</dbReference>
<evidence type="ECO:0000259" key="10">
    <source>
        <dbReference type="PROSITE" id="PS50885"/>
    </source>
</evidence>
<dbReference type="PRINTS" id="PR00260">
    <property type="entry name" value="CHEMTRNSDUCR"/>
</dbReference>
<accession>A0A940NL13</accession>
<feature type="domain" description="HAMP" evidence="10">
    <location>
        <begin position="208"/>
        <end position="261"/>
    </location>
</feature>
<dbReference type="GO" id="GO:0007165">
    <property type="term" value="P:signal transduction"/>
    <property type="evidence" value="ECO:0007669"/>
    <property type="project" value="UniProtKB-KW"/>
</dbReference>
<dbReference type="InterPro" id="IPR003660">
    <property type="entry name" value="HAMP_dom"/>
</dbReference>
<gene>
    <name evidence="11" type="ORF">J5Y03_02865</name>
</gene>
<dbReference type="PANTHER" id="PTHR32089:SF112">
    <property type="entry name" value="LYSOZYME-LIKE PROTEIN-RELATED"/>
    <property type="match status" value="1"/>
</dbReference>
<feature type="transmembrane region" description="Helical" evidence="8">
    <location>
        <begin position="13"/>
        <end position="35"/>
    </location>
</feature>
<evidence type="ECO:0000256" key="8">
    <source>
        <dbReference type="SAM" id="Phobius"/>
    </source>
</evidence>
<comment type="caution">
    <text evidence="11">The sequence shown here is derived from an EMBL/GenBank/DDBJ whole genome shotgun (WGS) entry which is preliminary data.</text>
</comment>
<dbReference type="Gene3D" id="1.10.287.950">
    <property type="entry name" value="Methyl-accepting chemotaxis protein"/>
    <property type="match status" value="1"/>
</dbReference>
<dbReference type="GO" id="GO:0005886">
    <property type="term" value="C:plasma membrane"/>
    <property type="evidence" value="ECO:0007669"/>
    <property type="project" value="UniProtKB-SubCell"/>
</dbReference>
<keyword evidence="8" id="KW-1133">Transmembrane helix</keyword>
<feature type="transmembrane region" description="Helical" evidence="8">
    <location>
        <begin position="183"/>
        <end position="206"/>
    </location>
</feature>
<protein>
    <submittedName>
        <fullName evidence="11">HAMP domain-containing protein</fullName>
    </submittedName>
</protein>
<keyword evidence="8" id="KW-0812">Transmembrane</keyword>
<dbReference type="EMBL" id="JAGIYQ010000002">
    <property type="protein sequence ID" value="MBP0724124.1"/>
    <property type="molecule type" value="Genomic_DNA"/>
</dbReference>
<dbReference type="PROSITE" id="PS50885">
    <property type="entry name" value="HAMP"/>
    <property type="match status" value="1"/>
</dbReference>
<feature type="compositionally biased region" description="Acidic residues" evidence="7">
    <location>
        <begin position="581"/>
        <end position="595"/>
    </location>
</feature>
<sequence>MIRLKNLRISGKYGIVTIVTISVFIISSGITFGFLNSIKDQYNKANIINKQELVAEQMSAIYYKKYVALSVYATFKDETSLEKYRAIDESFLKTINTSKKEIKNPAILKEIQNIVDYNQLMNDILEKKIVPAVAEGNESFVKLLVQQAYGTQSYIDGISSNIIKLLDAERAINDKQMRDSIDFVKVVLVLSIIVSAILSIITLYVANKLINGKLNKILSSINEISSGNLSVETTVYEGKDEIAILSSAINSVKENLVRIITQMQKVSTEVNERSNELSQSAFDVQKASQQIAATMQELASGSSLQADSANQMAEMTSEFNDKMTMANDAGENLKTVSNVVQEKTALGYDQMQQSLQQMNVIHEVVKGSVENVQQLVQHAQSISKVIKVIRDIADQTNLLALNASIEAARAGEAGRGFAVVAEEVRRLAEGVKLSVEDITNIVQTIQNEAKSMSVSLSGGFDEVEKGTSAIAATGGTFNEINNSFSNMNNEIMEIANNLVTMQNGSMELMKFIEQIASVTEQGVAGVQQTAASVQEQSATMDEVATNAELLTELSEQLDEVISQFTINEEEHIQDVENIQEESISEDTTDEVENELNENKEIKEGEF</sequence>
<evidence type="ECO:0000313" key="12">
    <source>
        <dbReference type="Proteomes" id="UP000682134"/>
    </source>
</evidence>
<dbReference type="SMART" id="SM00304">
    <property type="entry name" value="HAMP"/>
    <property type="match status" value="1"/>
</dbReference>
<evidence type="ECO:0000256" key="5">
    <source>
        <dbReference type="ARBA" id="ARBA00029447"/>
    </source>
</evidence>
<dbReference type="GO" id="GO:0006935">
    <property type="term" value="P:chemotaxis"/>
    <property type="evidence" value="ECO:0007669"/>
    <property type="project" value="InterPro"/>
</dbReference>
<comment type="similarity">
    <text evidence="5">Belongs to the methyl-accepting chemotaxis (MCP) protein family.</text>
</comment>
<dbReference type="Pfam" id="PF00672">
    <property type="entry name" value="HAMP"/>
    <property type="match status" value="1"/>
</dbReference>
<dbReference type="Proteomes" id="UP000682134">
    <property type="component" value="Unassembled WGS sequence"/>
</dbReference>
<evidence type="ECO:0000256" key="4">
    <source>
        <dbReference type="ARBA" id="ARBA00023224"/>
    </source>
</evidence>
<evidence type="ECO:0000256" key="7">
    <source>
        <dbReference type="SAM" id="MobiDB-lite"/>
    </source>
</evidence>
<proteinExistence type="inferred from homology"/>